<gene>
    <name evidence="1" type="ORF">SAMN06265337_4208</name>
</gene>
<dbReference type="AlphaFoldDB" id="A0A212UHH5"/>
<accession>A0A212UHH5</accession>
<organism evidence="1 2">
    <name type="scientific">Hymenobacter gelipurpurascens</name>
    <dbReference type="NCBI Taxonomy" id="89968"/>
    <lineage>
        <taxon>Bacteria</taxon>
        <taxon>Pseudomonadati</taxon>
        <taxon>Bacteroidota</taxon>
        <taxon>Cytophagia</taxon>
        <taxon>Cytophagales</taxon>
        <taxon>Hymenobacteraceae</taxon>
        <taxon>Hymenobacter</taxon>
    </lineage>
</organism>
<sequence length="32" mass="3354">MSNPANLAVLQAVAWVLGPLRERIVFVGGSTS</sequence>
<dbReference type="EMBL" id="FYEW01000004">
    <property type="protein sequence ID" value="SNC77613.1"/>
    <property type="molecule type" value="Genomic_DNA"/>
</dbReference>
<keyword evidence="2" id="KW-1185">Reference proteome</keyword>
<evidence type="ECO:0000313" key="2">
    <source>
        <dbReference type="Proteomes" id="UP000198131"/>
    </source>
</evidence>
<evidence type="ECO:0000313" key="1">
    <source>
        <dbReference type="EMBL" id="SNC77613.1"/>
    </source>
</evidence>
<protein>
    <submittedName>
        <fullName evidence="1">Uncharacterized protein</fullName>
    </submittedName>
</protein>
<reference evidence="2" key="1">
    <citation type="submission" date="2017-06" db="EMBL/GenBank/DDBJ databases">
        <authorList>
            <person name="Varghese N."/>
            <person name="Submissions S."/>
        </authorList>
    </citation>
    <scope>NUCLEOTIDE SEQUENCE [LARGE SCALE GENOMIC DNA]</scope>
    <source>
        <strain evidence="2">DSM 11116</strain>
    </source>
</reference>
<dbReference type="Proteomes" id="UP000198131">
    <property type="component" value="Unassembled WGS sequence"/>
</dbReference>
<name>A0A212UHH5_9BACT</name>
<proteinExistence type="predicted"/>